<sequence length="57" mass="6568">MVILKESDKIYIIPKGEQFKAIFDDRLESVSADDDMVAMYKGTYLKLIEEANINILK</sequence>
<gene>
    <name evidence="1" type="ORF">TM448A00287_0005</name>
    <name evidence="2" type="ORF">TM448B00362_0005</name>
</gene>
<evidence type="ECO:0000313" key="2">
    <source>
        <dbReference type="EMBL" id="QJH95259.1"/>
    </source>
</evidence>
<dbReference type="AlphaFoldDB" id="A0A6H1ZD96"/>
<proteinExistence type="predicted"/>
<evidence type="ECO:0000313" key="1">
    <source>
        <dbReference type="EMBL" id="QJA45883.1"/>
    </source>
</evidence>
<name>A0A6H1ZD96_9ZZZZ</name>
<organism evidence="1">
    <name type="scientific">viral metagenome</name>
    <dbReference type="NCBI Taxonomy" id="1070528"/>
    <lineage>
        <taxon>unclassified sequences</taxon>
        <taxon>metagenomes</taxon>
        <taxon>organismal metagenomes</taxon>
    </lineage>
</organism>
<dbReference type="EMBL" id="MT143999">
    <property type="protein sequence ID" value="QJA45883.1"/>
    <property type="molecule type" value="Genomic_DNA"/>
</dbReference>
<protein>
    <submittedName>
        <fullName evidence="1">Uncharacterized protein</fullName>
    </submittedName>
</protein>
<accession>A0A6H1ZD96</accession>
<reference evidence="1" key="1">
    <citation type="submission" date="2020-03" db="EMBL/GenBank/DDBJ databases">
        <title>The deep terrestrial virosphere.</title>
        <authorList>
            <person name="Holmfeldt K."/>
            <person name="Nilsson E."/>
            <person name="Simone D."/>
            <person name="Lopez-Fernandez M."/>
            <person name="Wu X."/>
            <person name="de Brujin I."/>
            <person name="Lundin D."/>
            <person name="Andersson A."/>
            <person name="Bertilsson S."/>
            <person name="Dopson M."/>
        </authorList>
    </citation>
    <scope>NUCLEOTIDE SEQUENCE</scope>
    <source>
        <strain evidence="1">TM448A00287</strain>
        <strain evidence="2">TM448B00362</strain>
    </source>
</reference>
<dbReference type="EMBL" id="MT144616">
    <property type="protein sequence ID" value="QJH95259.1"/>
    <property type="molecule type" value="Genomic_DNA"/>
</dbReference>